<dbReference type="AlphaFoldDB" id="A0A5B2XFF3"/>
<dbReference type="Gene3D" id="1.20.1720.10">
    <property type="entry name" value="Multidrug resistance protein D"/>
    <property type="match status" value="1"/>
</dbReference>
<evidence type="ECO:0000259" key="8">
    <source>
        <dbReference type="PROSITE" id="PS50850"/>
    </source>
</evidence>
<comment type="caution">
    <text evidence="9">The sequence shown here is derived from an EMBL/GenBank/DDBJ whole genome shotgun (WGS) entry which is preliminary data.</text>
</comment>
<feature type="transmembrane region" description="Helical" evidence="7">
    <location>
        <begin position="263"/>
        <end position="284"/>
    </location>
</feature>
<feature type="transmembrane region" description="Helical" evidence="7">
    <location>
        <begin position="353"/>
        <end position="379"/>
    </location>
</feature>
<dbReference type="InterPro" id="IPR036259">
    <property type="entry name" value="MFS_trans_sf"/>
</dbReference>
<dbReference type="OrthoDB" id="4172724at2"/>
<evidence type="ECO:0000313" key="10">
    <source>
        <dbReference type="Proteomes" id="UP000323454"/>
    </source>
</evidence>
<feature type="transmembrane region" description="Helical" evidence="7">
    <location>
        <begin position="400"/>
        <end position="417"/>
    </location>
</feature>
<feature type="transmembrane region" description="Helical" evidence="7">
    <location>
        <begin position="134"/>
        <end position="154"/>
    </location>
</feature>
<evidence type="ECO:0000313" key="9">
    <source>
        <dbReference type="EMBL" id="KAA2262568.1"/>
    </source>
</evidence>
<evidence type="ECO:0000256" key="2">
    <source>
        <dbReference type="ARBA" id="ARBA00022448"/>
    </source>
</evidence>
<organism evidence="9 10">
    <name type="scientific">Solihabitans fulvus</name>
    <dbReference type="NCBI Taxonomy" id="1892852"/>
    <lineage>
        <taxon>Bacteria</taxon>
        <taxon>Bacillati</taxon>
        <taxon>Actinomycetota</taxon>
        <taxon>Actinomycetes</taxon>
        <taxon>Pseudonocardiales</taxon>
        <taxon>Pseudonocardiaceae</taxon>
        <taxon>Solihabitans</taxon>
    </lineage>
</organism>
<reference evidence="9 10" key="2">
    <citation type="submission" date="2019-09" db="EMBL/GenBank/DDBJ databases">
        <authorList>
            <person name="Jin C."/>
        </authorList>
    </citation>
    <scope>NUCLEOTIDE SEQUENCE [LARGE SCALE GENOMIC DNA]</scope>
    <source>
        <strain evidence="9 10">AN110305</strain>
    </source>
</reference>
<dbReference type="InterPro" id="IPR020846">
    <property type="entry name" value="MFS_dom"/>
</dbReference>
<evidence type="ECO:0000256" key="5">
    <source>
        <dbReference type="ARBA" id="ARBA00022989"/>
    </source>
</evidence>
<reference evidence="9 10" key="1">
    <citation type="submission" date="2019-09" db="EMBL/GenBank/DDBJ databases">
        <title>Goodfellowia gen. nov., a new genus of the Pseudonocardineae related to Actinoalloteichus, containing Goodfellowia coeruleoviolacea gen. nov., comb. nov. gen. nov., comb. nov.</title>
        <authorList>
            <person name="Labeda D."/>
        </authorList>
    </citation>
    <scope>NUCLEOTIDE SEQUENCE [LARGE SCALE GENOMIC DNA]</scope>
    <source>
        <strain evidence="9 10">AN110305</strain>
    </source>
</reference>
<dbReference type="PROSITE" id="PS50850">
    <property type="entry name" value="MFS"/>
    <property type="match status" value="1"/>
</dbReference>
<accession>A0A5B2XFF3</accession>
<feature type="transmembrane region" description="Helical" evidence="7">
    <location>
        <begin position="328"/>
        <end position="347"/>
    </location>
</feature>
<comment type="subcellular location">
    <subcellularLocation>
        <location evidence="1">Cell membrane</location>
        <topology evidence="1">Multi-pass membrane protein</topology>
    </subcellularLocation>
</comment>
<keyword evidence="2" id="KW-0813">Transport</keyword>
<dbReference type="GO" id="GO:0022857">
    <property type="term" value="F:transmembrane transporter activity"/>
    <property type="evidence" value="ECO:0007669"/>
    <property type="project" value="InterPro"/>
</dbReference>
<feature type="transmembrane region" description="Helical" evidence="7">
    <location>
        <begin position="101"/>
        <end position="122"/>
    </location>
</feature>
<dbReference type="Gene3D" id="1.20.1250.20">
    <property type="entry name" value="MFS general substrate transporter like domains"/>
    <property type="match status" value="1"/>
</dbReference>
<dbReference type="PANTHER" id="PTHR42718">
    <property type="entry name" value="MAJOR FACILITATOR SUPERFAMILY MULTIDRUG TRANSPORTER MFSC"/>
    <property type="match status" value="1"/>
</dbReference>
<feature type="transmembrane region" description="Helical" evidence="7">
    <location>
        <begin position="221"/>
        <end position="242"/>
    </location>
</feature>
<keyword evidence="4 7" id="KW-0812">Transmembrane</keyword>
<feature type="transmembrane region" description="Helical" evidence="7">
    <location>
        <begin position="76"/>
        <end position="95"/>
    </location>
</feature>
<evidence type="ECO:0000256" key="3">
    <source>
        <dbReference type="ARBA" id="ARBA00022475"/>
    </source>
</evidence>
<evidence type="ECO:0000256" key="1">
    <source>
        <dbReference type="ARBA" id="ARBA00004651"/>
    </source>
</evidence>
<name>A0A5B2XFF3_9PSEU</name>
<dbReference type="GO" id="GO:0005886">
    <property type="term" value="C:plasma membrane"/>
    <property type="evidence" value="ECO:0007669"/>
    <property type="project" value="UniProtKB-SubCell"/>
</dbReference>
<dbReference type="PANTHER" id="PTHR42718:SF47">
    <property type="entry name" value="METHYL VIOLOGEN RESISTANCE PROTEIN SMVA"/>
    <property type="match status" value="1"/>
</dbReference>
<feature type="transmembrane region" description="Helical" evidence="7">
    <location>
        <begin position="304"/>
        <end position="321"/>
    </location>
</feature>
<keyword evidence="3" id="KW-1003">Cell membrane</keyword>
<dbReference type="Pfam" id="PF07690">
    <property type="entry name" value="MFS_1"/>
    <property type="match status" value="1"/>
</dbReference>
<gene>
    <name evidence="9" type="ORF">F0L68_11710</name>
</gene>
<dbReference type="SUPFAM" id="SSF103473">
    <property type="entry name" value="MFS general substrate transporter"/>
    <property type="match status" value="1"/>
</dbReference>
<feature type="transmembrane region" description="Helical" evidence="7">
    <location>
        <begin position="196"/>
        <end position="215"/>
    </location>
</feature>
<sequence>MTGQRSRWIALGTLVLAVLLIAVDATVLGLAIPSLTEDLRPTSTQLLWIGDSYSFVLAGLLVTMGTLGDRIGRKRLLLIGAAAFGLMSVLAAYATSPVMLIAARGLLGVAGATLMPSTLSIIRNLFTDDRERTLAIGVWGAMASAGAAVGPVVGGLLLEHFWWGSVFLINVPVMVLLIAVGAVTLPESRDPSPGPWDLASAALSLVGVVSLVYAVKELAAGAGWPTVLAGLVVGVAALTWFVRRQLRLPVPLVDVRLFADRAFTGAVLAQLLAILGLSALAFFMSQFLQLVQGLRPLEAGVRELPATAGAVLFGLVAGAVARRWSPRATVTAGLAAIGVAMAAVLGLRTGIGFLPVGLGMFVVGAGAGLALTVTADIVLSSAPKEKAGAASAVSETSYELGAALGIALLGSIITGYYRGAVTLPAGVPEDVASAARDSLGGAVTSAGGLPAEVTEAVLSAARDTFVDGMRLGSAVGAVLLLAAAGTAWVLLRRPGHRVSEPS</sequence>
<keyword evidence="6 7" id="KW-0472">Membrane</keyword>
<dbReference type="InterPro" id="IPR011701">
    <property type="entry name" value="MFS"/>
</dbReference>
<evidence type="ECO:0000256" key="6">
    <source>
        <dbReference type="ARBA" id="ARBA00023136"/>
    </source>
</evidence>
<dbReference type="CDD" id="cd17321">
    <property type="entry name" value="MFS_MMR_MDR_like"/>
    <property type="match status" value="1"/>
</dbReference>
<dbReference type="EMBL" id="VUOB01000021">
    <property type="protein sequence ID" value="KAA2262568.1"/>
    <property type="molecule type" value="Genomic_DNA"/>
</dbReference>
<keyword evidence="5 7" id="KW-1133">Transmembrane helix</keyword>
<proteinExistence type="predicted"/>
<keyword evidence="10" id="KW-1185">Reference proteome</keyword>
<dbReference type="PRINTS" id="PR01036">
    <property type="entry name" value="TCRTETB"/>
</dbReference>
<feature type="transmembrane region" description="Helical" evidence="7">
    <location>
        <begin position="160"/>
        <end position="184"/>
    </location>
</feature>
<evidence type="ECO:0000256" key="4">
    <source>
        <dbReference type="ARBA" id="ARBA00022692"/>
    </source>
</evidence>
<feature type="transmembrane region" description="Helical" evidence="7">
    <location>
        <begin position="471"/>
        <end position="491"/>
    </location>
</feature>
<feature type="transmembrane region" description="Helical" evidence="7">
    <location>
        <begin position="45"/>
        <end position="64"/>
    </location>
</feature>
<evidence type="ECO:0000256" key="7">
    <source>
        <dbReference type="SAM" id="Phobius"/>
    </source>
</evidence>
<dbReference type="Proteomes" id="UP000323454">
    <property type="component" value="Unassembled WGS sequence"/>
</dbReference>
<feature type="domain" description="Major facilitator superfamily (MFS) profile" evidence="8">
    <location>
        <begin position="10"/>
        <end position="497"/>
    </location>
</feature>
<dbReference type="RefSeq" id="WP_149849547.1">
    <property type="nucleotide sequence ID" value="NZ_VUOB01000021.1"/>
</dbReference>
<protein>
    <submittedName>
        <fullName evidence="9">MFS transporter</fullName>
    </submittedName>
</protein>